<evidence type="ECO:0000259" key="5">
    <source>
        <dbReference type="PROSITE" id="PS51078"/>
    </source>
</evidence>
<dbReference type="InterPro" id="IPR014757">
    <property type="entry name" value="Tscrpt_reg_IclR_C"/>
</dbReference>
<protein>
    <submittedName>
        <fullName evidence="6">IclR family transcriptional regulator</fullName>
    </submittedName>
</protein>
<evidence type="ECO:0000259" key="4">
    <source>
        <dbReference type="PROSITE" id="PS51077"/>
    </source>
</evidence>
<gene>
    <name evidence="6" type="ORF">EXM22_10565</name>
</gene>
<dbReference type="PANTHER" id="PTHR30136">
    <property type="entry name" value="HELIX-TURN-HELIX TRANSCRIPTIONAL REGULATOR, ICLR FAMILY"/>
    <property type="match status" value="1"/>
</dbReference>
<proteinExistence type="predicted"/>
<dbReference type="GO" id="GO:0045892">
    <property type="term" value="P:negative regulation of DNA-templated transcription"/>
    <property type="evidence" value="ECO:0007669"/>
    <property type="project" value="TreeGrafter"/>
</dbReference>
<dbReference type="EMBL" id="CP036150">
    <property type="protein sequence ID" value="QEN08404.1"/>
    <property type="molecule type" value="Genomic_DNA"/>
</dbReference>
<evidence type="ECO:0000256" key="3">
    <source>
        <dbReference type="ARBA" id="ARBA00023163"/>
    </source>
</evidence>
<dbReference type="InterPro" id="IPR005471">
    <property type="entry name" value="Tscrpt_reg_IclR_N"/>
</dbReference>
<evidence type="ECO:0000313" key="6">
    <source>
        <dbReference type="EMBL" id="QEN08404.1"/>
    </source>
</evidence>
<dbReference type="PROSITE" id="PS51077">
    <property type="entry name" value="HTH_ICLR"/>
    <property type="match status" value="1"/>
</dbReference>
<dbReference type="InterPro" id="IPR050707">
    <property type="entry name" value="HTH_MetabolicPath_Reg"/>
</dbReference>
<feature type="domain" description="IclR-ED" evidence="5">
    <location>
        <begin position="70"/>
        <end position="255"/>
    </location>
</feature>
<dbReference type="InterPro" id="IPR029016">
    <property type="entry name" value="GAF-like_dom_sf"/>
</dbReference>
<dbReference type="Pfam" id="PF01614">
    <property type="entry name" value="IclR_C"/>
    <property type="match status" value="1"/>
</dbReference>
<evidence type="ECO:0000313" key="7">
    <source>
        <dbReference type="Proteomes" id="UP000324209"/>
    </source>
</evidence>
<dbReference type="OrthoDB" id="9791752at2"/>
<dbReference type="Gene3D" id="1.10.10.10">
    <property type="entry name" value="Winged helix-like DNA-binding domain superfamily/Winged helix DNA-binding domain"/>
    <property type="match status" value="1"/>
</dbReference>
<dbReference type="InterPro" id="IPR036390">
    <property type="entry name" value="WH_DNA-bd_sf"/>
</dbReference>
<keyword evidence="1" id="KW-0805">Transcription regulation</keyword>
<dbReference type="Proteomes" id="UP000324209">
    <property type="component" value="Chromosome"/>
</dbReference>
<evidence type="ECO:0000256" key="1">
    <source>
        <dbReference type="ARBA" id="ARBA00023015"/>
    </source>
</evidence>
<dbReference type="KEGG" id="ock:EXM22_10565"/>
<dbReference type="PANTHER" id="PTHR30136:SF7">
    <property type="entry name" value="HTH-TYPE TRANSCRIPTIONAL REGULATOR KDGR-RELATED"/>
    <property type="match status" value="1"/>
</dbReference>
<dbReference type="InterPro" id="IPR036388">
    <property type="entry name" value="WH-like_DNA-bd_sf"/>
</dbReference>
<keyword evidence="2" id="KW-0238">DNA-binding</keyword>
<dbReference type="GO" id="GO:0003700">
    <property type="term" value="F:DNA-binding transcription factor activity"/>
    <property type="evidence" value="ECO:0007669"/>
    <property type="project" value="TreeGrafter"/>
</dbReference>
<dbReference type="Pfam" id="PF09339">
    <property type="entry name" value="HTH_IclR"/>
    <property type="match status" value="1"/>
</dbReference>
<reference evidence="6 7" key="1">
    <citation type="submission" date="2019-02" db="EMBL/GenBank/DDBJ databases">
        <title>Complete Genome Sequence and Methylome Analysis of free living Spirochaetas.</title>
        <authorList>
            <person name="Fomenkov A."/>
            <person name="Dubinina G."/>
            <person name="Leshcheva N."/>
            <person name="Mikheeva N."/>
            <person name="Grabovich M."/>
            <person name="Vincze T."/>
            <person name="Roberts R.J."/>
        </authorList>
    </citation>
    <scope>NUCLEOTIDE SEQUENCE [LARGE SCALE GENOMIC DNA]</scope>
    <source>
        <strain evidence="6 7">K2</strain>
    </source>
</reference>
<feature type="domain" description="HTH iclR-type" evidence="4">
    <location>
        <begin position="8"/>
        <end position="69"/>
    </location>
</feature>
<dbReference type="PROSITE" id="PS51078">
    <property type="entry name" value="ICLR_ED"/>
    <property type="match status" value="1"/>
</dbReference>
<dbReference type="GO" id="GO:0003677">
    <property type="term" value="F:DNA binding"/>
    <property type="evidence" value="ECO:0007669"/>
    <property type="project" value="UniProtKB-KW"/>
</dbReference>
<dbReference type="RefSeq" id="WP_149486485.1">
    <property type="nucleotide sequence ID" value="NZ_CP036150.1"/>
</dbReference>
<dbReference type="SUPFAM" id="SSF46785">
    <property type="entry name" value="Winged helix' DNA-binding domain"/>
    <property type="match status" value="1"/>
</dbReference>
<dbReference type="SMART" id="SM00346">
    <property type="entry name" value="HTH_ICLR"/>
    <property type="match status" value="1"/>
</dbReference>
<keyword evidence="7" id="KW-1185">Reference proteome</keyword>
<accession>A0A5C1QPA9</accession>
<dbReference type="SUPFAM" id="SSF55781">
    <property type="entry name" value="GAF domain-like"/>
    <property type="match status" value="1"/>
</dbReference>
<dbReference type="Gene3D" id="3.30.450.40">
    <property type="match status" value="1"/>
</dbReference>
<organism evidence="6 7">
    <name type="scientific">Oceanispirochaeta crateris</name>
    <dbReference type="NCBI Taxonomy" id="2518645"/>
    <lineage>
        <taxon>Bacteria</taxon>
        <taxon>Pseudomonadati</taxon>
        <taxon>Spirochaetota</taxon>
        <taxon>Spirochaetia</taxon>
        <taxon>Spirochaetales</taxon>
        <taxon>Spirochaetaceae</taxon>
        <taxon>Oceanispirochaeta</taxon>
    </lineage>
</organism>
<name>A0A5C1QPA9_9SPIO</name>
<sequence>MMKTVDPVLSVLKTIKLLETLSEQEEVGVTELAEAVDGNKSTVYRFLNTLASLGYVRQNKTNEKYTLTLKLFQVGVQVLNRLDIHKASLAVMEELAEYSKETIHLASMENHQVFYLDKIESPLALRVAMGSAQGRFAPAVCTGVGKVILAYLSADEKEEMLKHADWTPRTENSVKDAVDLEQRLLEIRKCGWGFDMEENEQGVRCVAAPIFDNRGIVCGAVSISGPSVRMTKEKLKKLAVKVKEGAGRISDDLGYIDRG</sequence>
<evidence type="ECO:0000256" key="2">
    <source>
        <dbReference type="ARBA" id="ARBA00023125"/>
    </source>
</evidence>
<dbReference type="AlphaFoldDB" id="A0A5C1QPA9"/>
<keyword evidence="3" id="KW-0804">Transcription</keyword>